<organism evidence="1 2">
    <name type="scientific">Thelephora ganbajun</name>
    <name type="common">Ganba fungus</name>
    <dbReference type="NCBI Taxonomy" id="370292"/>
    <lineage>
        <taxon>Eukaryota</taxon>
        <taxon>Fungi</taxon>
        <taxon>Dikarya</taxon>
        <taxon>Basidiomycota</taxon>
        <taxon>Agaricomycotina</taxon>
        <taxon>Agaricomycetes</taxon>
        <taxon>Thelephorales</taxon>
        <taxon>Thelephoraceae</taxon>
        <taxon>Thelephora</taxon>
    </lineage>
</organism>
<reference evidence="1" key="2">
    <citation type="journal article" date="2020" name="Nat. Commun.">
        <title>Large-scale genome sequencing of mycorrhizal fungi provides insights into the early evolution of symbiotic traits.</title>
        <authorList>
            <person name="Miyauchi S."/>
            <person name="Kiss E."/>
            <person name="Kuo A."/>
            <person name="Drula E."/>
            <person name="Kohler A."/>
            <person name="Sanchez-Garcia M."/>
            <person name="Morin E."/>
            <person name="Andreopoulos B."/>
            <person name="Barry K.W."/>
            <person name="Bonito G."/>
            <person name="Buee M."/>
            <person name="Carver A."/>
            <person name="Chen C."/>
            <person name="Cichocki N."/>
            <person name="Clum A."/>
            <person name="Culley D."/>
            <person name="Crous P.W."/>
            <person name="Fauchery L."/>
            <person name="Girlanda M."/>
            <person name="Hayes R.D."/>
            <person name="Keri Z."/>
            <person name="LaButti K."/>
            <person name="Lipzen A."/>
            <person name="Lombard V."/>
            <person name="Magnuson J."/>
            <person name="Maillard F."/>
            <person name="Murat C."/>
            <person name="Nolan M."/>
            <person name="Ohm R.A."/>
            <person name="Pangilinan J."/>
            <person name="Pereira M.F."/>
            <person name="Perotto S."/>
            <person name="Peter M."/>
            <person name="Pfister S."/>
            <person name="Riley R."/>
            <person name="Sitrit Y."/>
            <person name="Stielow J.B."/>
            <person name="Szollosi G."/>
            <person name="Zifcakova L."/>
            <person name="Stursova M."/>
            <person name="Spatafora J.W."/>
            <person name="Tedersoo L."/>
            <person name="Vaario L.M."/>
            <person name="Yamada A."/>
            <person name="Yan M."/>
            <person name="Wang P."/>
            <person name="Xu J."/>
            <person name="Bruns T."/>
            <person name="Baldrian P."/>
            <person name="Vilgalys R."/>
            <person name="Dunand C."/>
            <person name="Henrissat B."/>
            <person name="Grigoriev I.V."/>
            <person name="Hibbett D."/>
            <person name="Nagy L.G."/>
            <person name="Martin F.M."/>
        </authorList>
    </citation>
    <scope>NUCLEOTIDE SEQUENCE</scope>
    <source>
        <strain evidence="1">P2</strain>
    </source>
</reference>
<keyword evidence="2" id="KW-1185">Reference proteome</keyword>
<gene>
    <name evidence="1" type="ORF">BDM02DRAFT_3270387</name>
</gene>
<sequence>MSHSGRNPLTKKLLLQPRRLISGLRDMRRSQDDGEERENLVVGGPLVPQSLHHPSLPFQLQAGSFPISDLDSITLLQRYAQIAQELLPSLPSSCPPLSPDDVKLTDERPVAAGWFVDIFEATYGNRKVVLKAYRCYTSFDVARVVARFCNEVYACSLLPRADMSFVGVYSTNAHPFGLVYGYMDNLDLRQYMKGEPNVRRLKLLTDIARCLNRLHGVGIVHGDLWMVNILVDKSGIPLIASLGSVHILHHYTTWTVESGPGNGRLSRSCAPELAGPGFPPNGSDSTLPTKASDLHSFGVMAFEILTGRPPFDGMTEIAVAYLMLRGDRPPRPDHHKVSGSVWQMIQSCWNPVASRRMPIEEVVTLLEVELSRIPTPSV</sequence>
<dbReference type="Proteomes" id="UP000886501">
    <property type="component" value="Unassembled WGS sequence"/>
</dbReference>
<accession>A0ACB6ZCF8</accession>
<evidence type="ECO:0000313" key="2">
    <source>
        <dbReference type="Proteomes" id="UP000886501"/>
    </source>
</evidence>
<dbReference type="EMBL" id="MU118038">
    <property type="protein sequence ID" value="KAF9647214.1"/>
    <property type="molecule type" value="Genomic_DNA"/>
</dbReference>
<reference evidence="1" key="1">
    <citation type="submission" date="2019-10" db="EMBL/GenBank/DDBJ databases">
        <authorList>
            <consortium name="DOE Joint Genome Institute"/>
            <person name="Kuo A."/>
            <person name="Miyauchi S."/>
            <person name="Kiss E."/>
            <person name="Drula E."/>
            <person name="Kohler A."/>
            <person name="Sanchez-Garcia M."/>
            <person name="Andreopoulos B."/>
            <person name="Barry K.W."/>
            <person name="Bonito G."/>
            <person name="Buee M."/>
            <person name="Carver A."/>
            <person name="Chen C."/>
            <person name="Cichocki N."/>
            <person name="Clum A."/>
            <person name="Culley D."/>
            <person name="Crous P.W."/>
            <person name="Fauchery L."/>
            <person name="Girlanda M."/>
            <person name="Hayes R."/>
            <person name="Keri Z."/>
            <person name="Labutti K."/>
            <person name="Lipzen A."/>
            <person name="Lombard V."/>
            <person name="Magnuson J."/>
            <person name="Maillard F."/>
            <person name="Morin E."/>
            <person name="Murat C."/>
            <person name="Nolan M."/>
            <person name="Ohm R."/>
            <person name="Pangilinan J."/>
            <person name="Pereira M."/>
            <person name="Perotto S."/>
            <person name="Peter M."/>
            <person name="Riley R."/>
            <person name="Sitrit Y."/>
            <person name="Stielow B."/>
            <person name="Szollosi G."/>
            <person name="Zifcakova L."/>
            <person name="Stursova M."/>
            <person name="Spatafora J.W."/>
            <person name="Tedersoo L."/>
            <person name="Vaario L.-M."/>
            <person name="Yamada A."/>
            <person name="Yan M."/>
            <person name="Wang P."/>
            <person name="Xu J."/>
            <person name="Bruns T."/>
            <person name="Baldrian P."/>
            <person name="Vilgalys R."/>
            <person name="Henrissat B."/>
            <person name="Grigoriev I.V."/>
            <person name="Hibbett D."/>
            <person name="Nagy L.G."/>
            <person name="Martin F.M."/>
        </authorList>
    </citation>
    <scope>NUCLEOTIDE SEQUENCE</scope>
    <source>
        <strain evidence="1">P2</strain>
    </source>
</reference>
<comment type="caution">
    <text evidence="1">The sequence shown here is derived from an EMBL/GenBank/DDBJ whole genome shotgun (WGS) entry which is preliminary data.</text>
</comment>
<evidence type="ECO:0000313" key="1">
    <source>
        <dbReference type="EMBL" id="KAF9647214.1"/>
    </source>
</evidence>
<name>A0ACB6ZCF8_THEGA</name>
<proteinExistence type="predicted"/>
<protein>
    <submittedName>
        <fullName evidence="1">Kinase-like protein</fullName>
    </submittedName>
</protein>